<dbReference type="Pfam" id="PF13853">
    <property type="entry name" value="7tm_4"/>
    <property type="match status" value="1"/>
</dbReference>
<dbReference type="InterPro" id="IPR050939">
    <property type="entry name" value="Olfactory_GPCR1"/>
</dbReference>
<dbReference type="PRINTS" id="PR00237">
    <property type="entry name" value="GPCRRHODOPSN"/>
</dbReference>
<keyword evidence="2" id="KW-1003">Cell membrane</keyword>
<dbReference type="InterPro" id="IPR000725">
    <property type="entry name" value="Olfact_rcpt"/>
</dbReference>
<evidence type="ECO:0000256" key="8">
    <source>
        <dbReference type="ARBA" id="ARBA00023136"/>
    </source>
</evidence>
<dbReference type="PANTHER" id="PTHR24242">
    <property type="entry name" value="G-PROTEIN COUPLED RECEPTOR"/>
    <property type="match status" value="1"/>
</dbReference>
<keyword evidence="12" id="KW-0807">Transducer</keyword>
<feature type="transmembrane region" description="Helical" evidence="13">
    <location>
        <begin position="201"/>
        <end position="226"/>
    </location>
</feature>
<dbReference type="GO" id="GO:0004930">
    <property type="term" value="F:G protein-coupled receptor activity"/>
    <property type="evidence" value="ECO:0007669"/>
    <property type="project" value="UniProtKB-KW"/>
</dbReference>
<organism evidence="15 16">
    <name type="scientific">Xenopus laevis</name>
    <name type="common">African clawed frog</name>
    <dbReference type="NCBI Taxonomy" id="8355"/>
    <lineage>
        <taxon>Eukaryota</taxon>
        <taxon>Metazoa</taxon>
        <taxon>Chordata</taxon>
        <taxon>Craniata</taxon>
        <taxon>Vertebrata</taxon>
        <taxon>Euteleostomi</taxon>
        <taxon>Amphibia</taxon>
        <taxon>Batrachia</taxon>
        <taxon>Anura</taxon>
        <taxon>Pipoidea</taxon>
        <taxon>Pipidae</taxon>
        <taxon>Xenopodinae</taxon>
        <taxon>Xenopus</taxon>
        <taxon>Xenopus</taxon>
    </lineage>
</organism>
<sequence>MQEGNQTLIVEFFLLGFGDLHALKYFCFTLFLLLYVMALTGNVLVIILVLANETLHFPMYFFLSQLSLSEILFTTNIVPNLLRLILLGGGNISVSGCRVQFLVLCVPTVTQCILLAAMSFDRHAAISNPLLYTSIVTFKVQLHVVIFCWSSSSMMSLIVFGFFNQLQFCRSNIINHFYCDISPVMELSCSDTSTLELVTSLASTLVIVSPCFFILGTYISIIVTIIRIPSKCGRQKAFSTCSSHLTVVCMYYGTLISIYIYPPGNHSVNANKFLSLLYTFVTPLFNPIIYCFRNQDIRRAIQKYIHICRNRIEL</sequence>
<dbReference type="InterPro" id="IPR000276">
    <property type="entry name" value="GPCR_Rhodpsn"/>
</dbReference>
<feature type="transmembrane region" description="Helical" evidence="13">
    <location>
        <begin position="22"/>
        <end position="50"/>
    </location>
</feature>
<dbReference type="PANTHER" id="PTHR24242:SF414">
    <property type="entry name" value="OLFACTORY RECEPTOR 5V1-LIKE"/>
    <property type="match status" value="1"/>
</dbReference>
<evidence type="ECO:0000256" key="7">
    <source>
        <dbReference type="ARBA" id="ARBA00023040"/>
    </source>
</evidence>
<evidence type="ECO:0000313" key="16">
    <source>
        <dbReference type="RefSeq" id="XP_018107091.2"/>
    </source>
</evidence>
<keyword evidence="6 13" id="KW-1133">Transmembrane helix</keyword>
<evidence type="ECO:0000259" key="14">
    <source>
        <dbReference type="PROSITE" id="PS50262"/>
    </source>
</evidence>
<keyword evidence="15" id="KW-1185">Reference proteome</keyword>
<keyword evidence="9" id="KW-1015">Disulfide bond</keyword>
<gene>
    <name evidence="16" type="primary">LOC108710465</name>
</gene>
<evidence type="ECO:0000256" key="5">
    <source>
        <dbReference type="ARBA" id="ARBA00022725"/>
    </source>
</evidence>
<evidence type="ECO:0000256" key="10">
    <source>
        <dbReference type="ARBA" id="ARBA00023170"/>
    </source>
</evidence>
<comment type="subcellular location">
    <subcellularLocation>
        <location evidence="1">Cell membrane</location>
        <topology evidence="1">Multi-pass membrane protein</topology>
    </subcellularLocation>
</comment>
<keyword evidence="3" id="KW-0716">Sensory transduction</keyword>
<feature type="transmembrane region" description="Helical" evidence="13">
    <location>
        <begin position="238"/>
        <end position="261"/>
    </location>
</feature>
<dbReference type="FunFam" id="1.20.1070.10:FF:000010">
    <property type="entry name" value="Olfactory receptor"/>
    <property type="match status" value="1"/>
</dbReference>
<evidence type="ECO:0000256" key="6">
    <source>
        <dbReference type="ARBA" id="ARBA00022989"/>
    </source>
</evidence>
<evidence type="ECO:0000256" key="9">
    <source>
        <dbReference type="ARBA" id="ARBA00023157"/>
    </source>
</evidence>
<evidence type="ECO:0000256" key="3">
    <source>
        <dbReference type="ARBA" id="ARBA00022606"/>
    </source>
</evidence>
<evidence type="ECO:0000256" key="13">
    <source>
        <dbReference type="SAM" id="Phobius"/>
    </source>
</evidence>
<dbReference type="PROSITE" id="PS50262">
    <property type="entry name" value="G_PROTEIN_RECEP_F1_2"/>
    <property type="match status" value="1"/>
</dbReference>
<name>A0A8J0UPD6_XENLA</name>
<dbReference type="PRINTS" id="PR00245">
    <property type="entry name" value="OLFACTORYR"/>
</dbReference>
<dbReference type="GO" id="GO:0004984">
    <property type="term" value="F:olfactory receptor activity"/>
    <property type="evidence" value="ECO:0007669"/>
    <property type="project" value="InterPro"/>
</dbReference>
<evidence type="ECO:0000256" key="12">
    <source>
        <dbReference type="ARBA" id="ARBA00023224"/>
    </source>
</evidence>
<evidence type="ECO:0000313" key="15">
    <source>
        <dbReference type="Proteomes" id="UP000186698"/>
    </source>
</evidence>
<evidence type="ECO:0000256" key="2">
    <source>
        <dbReference type="ARBA" id="ARBA00022475"/>
    </source>
</evidence>
<reference evidence="16" key="1">
    <citation type="submission" date="2025-08" db="UniProtKB">
        <authorList>
            <consortium name="RefSeq"/>
        </authorList>
    </citation>
    <scope>IDENTIFICATION</scope>
    <source>
        <strain evidence="16">J_2021</strain>
        <tissue evidence="16">Erythrocytes</tissue>
    </source>
</reference>
<dbReference type="Gene3D" id="1.20.1070.10">
    <property type="entry name" value="Rhodopsin 7-helix transmembrane proteins"/>
    <property type="match status" value="1"/>
</dbReference>
<feature type="transmembrane region" description="Helical" evidence="13">
    <location>
        <begin position="140"/>
        <end position="163"/>
    </location>
</feature>
<keyword evidence="8 13" id="KW-0472">Membrane</keyword>
<dbReference type="KEGG" id="xla:108710465"/>
<proteinExistence type="predicted"/>
<protein>
    <submittedName>
        <fullName evidence="16">Olfactory receptor 10C1-like</fullName>
    </submittedName>
</protein>
<feature type="transmembrane region" description="Helical" evidence="13">
    <location>
        <begin position="99"/>
        <end position="120"/>
    </location>
</feature>
<keyword evidence="4 13" id="KW-0812">Transmembrane</keyword>
<feature type="domain" description="G-protein coupled receptors family 1 profile" evidence="14">
    <location>
        <begin position="41"/>
        <end position="290"/>
    </location>
</feature>
<keyword evidence="7" id="KW-0297">G-protein coupled receptor</keyword>
<dbReference type="OrthoDB" id="9444602at2759"/>
<dbReference type="RefSeq" id="XP_018107091.2">
    <property type="nucleotide sequence ID" value="XM_018251602.2"/>
</dbReference>
<dbReference type="SUPFAM" id="SSF81321">
    <property type="entry name" value="Family A G protein-coupled receptor-like"/>
    <property type="match status" value="1"/>
</dbReference>
<evidence type="ECO:0000256" key="1">
    <source>
        <dbReference type="ARBA" id="ARBA00004651"/>
    </source>
</evidence>
<dbReference type="GO" id="GO:0005886">
    <property type="term" value="C:plasma membrane"/>
    <property type="evidence" value="ECO:0007669"/>
    <property type="project" value="UniProtKB-SubCell"/>
</dbReference>
<dbReference type="InterPro" id="IPR017452">
    <property type="entry name" value="GPCR_Rhodpsn_7TM"/>
</dbReference>
<dbReference type="GeneID" id="108710465"/>
<keyword evidence="10" id="KW-0675">Receptor</keyword>
<keyword evidence="11" id="KW-0325">Glycoprotein</keyword>
<accession>A0A8J0UPD6</accession>
<dbReference type="Proteomes" id="UP000186698">
    <property type="component" value="Chromosome 3L"/>
</dbReference>
<evidence type="ECO:0000256" key="11">
    <source>
        <dbReference type="ARBA" id="ARBA00023180"/>
    </source>
</evidence>
<dbReference type="AlphaFoldDB" id="A0A8J0UPD6"/>
<evidence type="ECO:0000256" key="4">
    <source>
        <dbReference type="ARBA" id="ARBA00022692"/>
    </source>
</evidence>
<keyword evidence="5" id="KW-0552">Olfaction</keyword>
<feature type="transmembrane region" description="Helical" evidence="13">
    <location>
        <begin position="273"/>
        <end position="292"/>
    </location>
</feature>